<evidence type="ECO:0000259" key="2">
    <source>
        <dbReference type="Pfam" id="PF05899"/>
    </source>
</evidence>
<sequence>MTIEKTLRRISPDLSQQQATGTDPQKCLSGNPMQRVHNQFANSKENFFCGTWGSTEGKWTISYSEDEFCYIIKGKAIITDQTGRSETVVQGDAFVIPAGFEGTWETIGEVEKFYSMYEE</sequence>
<dbReference type="Gene3D" id="2.60.120.10">
    <property type="entry name" value="Jelly Rolls"/>
    <property type="match status" value="1"/>
</dbReference>
<dbReference type="RefSeq" id="WP_103880875.1">
    <property type="nucleotide sequence ID" value="NZ_FNVG01000012.1"/>
</dbReference>
<dbReference type="InterPro" id="IPR011051">
    <property type="entry name" value="RmlC_Cupin_sf"/>
</dbReference>
<evidence type="ECO:0000256" key="1">
    <source>
        <dbReference type="SAM" id="MobiDB-lite"/>
    </source>
</evidence>
<dbReference type="EMBL" id="FNVG01000012">
    <property type="protein sequence ID" value="SEG38359.1"/>
    <property type="molecule type" value="Genomic_DNA"/>
</dbReference>
<evidence type="ECO:0000313" key="3">
    <source>
        <dbReference type="EMBL" id="SEG38359.1"/>
    </source>
</evidence>
<dbReference type="PANTHER" id="PTHR40943">
    <property type="entry name" value="CYTOPLASMIC PROTEIN-RELATED"/>
    <property type="match status" value="1"/>
</dbReference>
<dbReference type="OrthoDB" id="663248at2"/>
<dbReference type="Proteomes" id="UP000236721">
    <property type="component" value="Unassembled WGS sequence"/>
</dbReference>
<dbReference type="AlphaFoldDB" id="A0A1H5ZPM7"/>
<dbReference type="PANTHER" id="PTHR40943:SF2">
    <property type="entry name" value="(S)-UREIDOGLYCINE AMINOHYDROLASE CUPIN DOMAIN-CONTAINING PROTEIN"/>
    <property type="match status" value="1"/>
</dbReference>
<evidence type="ECO:0000313" key="4">
    <source>
        <dbReference type="Proteomes" id="UP000236721"/>
    </source>
</evidence>
<protein>
    <recommendedName>
        <fullName evidence="2">(S)-ureidoglycine aminohydrolase cupin domain-containing protein</fullName>
    </recommendedName>
</protein>
<organism evidence="3 4">
    <name type="scientific">Vibrio hangzhouensis</name>
    <dbReference type="NCBI Taxonomy" id="462991"/>
    <lineage>
        <taxon>Bacteria</taxon>
        <taxon>Pseudomonadati</taxon>
        <taxon>Pseudomonadota</taxon>
        <taxon>Gammaproteobacteria</taxon>
        <taxon>Vibrionales</taxon>
        <taxon>Vibrionaceae</taxon>
        <taxon>Vibrio</taxon>
    </lineage>
</organism>
<dbReference type="Pfam" id="PF05899">
    <property type="entry name" value="Cupin_3"/>
    <property type="match status" value="1"/>
</dbReference>
<feature type="domain" description="(S)-ureidoglycine aminohydrolase cupin" evidence="2">
    <location>
        <begin position="45"/>
        <end position="114"/>
    </location>
</feature>
<accession>A0A1H5ZPM7</accession>
<proteinExistence type="predicted"/>
<name>A0A1H5ZPM7_9VIBR</name>
<gene>
    <name evidence="3" type="ORF">SAMN04488244_112117</name>
</gene>
<feature type="compositionally biased region" description="Polar residues" evidence="1">
    <location>
        <begin position="13"/>
        <end position="23"/>
    </location>
</feature>
<dbReference type="CDD" id="cd02227">
    <property type="entry name" value="cupin_TM1112-like"/>
    <property type="match status" value="1"/>
</dbReference>
<feature type="region of interest" description="Disordered" evidence="1">
    <location>
        <begin position="11"/>
        <end position="31"/>
    </location>
</feature>
<reference evidence="4" key="1">
    <citation type="submission" date="2016-10" db="EMBL/GenBank/DDBJ databases">
        <authorList>
            <person name="Varghese N."/>
            <person name="Submissions S."/>
        </authorList>
    </citation>
    <scope>NUCLEOTIDE SEQUENCE [LARGE SCALE GENOMIC DNA]</scope>
    <source>
        <strain evidence="4">CGMCC 1.7062</strain>
    </source>
</reference>
<dbReference type="SUPFAM" id="SSF51182">
    <property type="entry name" value="RmlC-like cupins"/>
    <property type="match status" value="1"/>
</dbReference>
<dbReference type="InterPro" id="IPR014710">
    <property type="entry name" value="RmlC-like_jellyroll"/>
</dbReference>
<dbReference type="InterPro" id="IPR008579">
    <property type="entry name" value="UGlyAH_Cupin_dom"/>
</dbReference>
<keyword evidence="4" id="KW-1185">Reference proteome</keyword>